<organism evidence="3 4">
    <name type="scientific">Agrococcus terreus</name>
    <dbReference type="NCBI Taxonomy" id="574649"/>
    <lineage>
        <taxon>Bacteria</taxon>
        <taxon>Bacillati</taxon>
        <taxon>Actinomycetota</taxon>
        <taxon>Actinomycetes</taxon>
        <taxon>Micrococcales</taxon>
        <taxon>Microbacteriaceae</taxon>
        <taxon>Agrococcus</taxon>
    </lineage>
</organism>
<proteinExistence type="predicted"/>
<feature type="transmembrane region" description="Helical" evidence="2">
    <location>
        <begin position="179"/>
        <end position="212"/>
    </location>
</feature>
<keyword evidence="2" id="KW-0812">Transmembrane</keyword>
<evidence type="ECO:0000256" key="1">
    <source>
        <dbReference type="SAM" id="MobiDB-lite"/>
    </source>
</evidence>
<reference evidence="4" key="1">
    <citation type="journal article" date="2019" name="Int. J. Syst. Evol. Microbiol.">
        <title>The Global Catalogue of Microorganisms (GCM) 10K type strain sequencing project: providing services to taxonomists for standard genome sequencing and annotation.</title>
        <authorList>
            <consortium name="The Broad Institute Genomics Platform"/>
            <consortium name="The Broad Institute Genome Sequencing Center for Infectious Disease"/>
            <person name="Wu L."/>
            <person name="Ma J."/>
        </authorList>
    </citation>
    <scope>NUCLEOTIDE SEQUENCE [LARGE SCALE GENOMIC DNA]</scope>
    <source>
        <strain evidence="4">CGMCC 1.6960</strain>
    </source>
</reference>
<feature type="compositionally biased region" description="Pro residues" evidence="1">
    <location>
        <begin position="72"/>
        <end position="82"/>
    </location>
</feature>
<keyword evidence="2" id="KW-1133">Transmembrane helix</keyword>
<feature type="compositionally biased region" description="Basic and acidic residues" evidence="1">
    <location>
        <begin position="1"/>
        <end position="32"/>
    </location>
</feature>
<dbReference type="RefSeq" id="WP_188718619.1">
    <property type="nucleotide sequence ID" value="NZ_BAABBD010000003.1"/>
</dbReference>
<keyword evidence="4" id="KW-1185">Reference proteome</keyword>
<dbReference type="Proteomes" id="UP000626982">
    <property type="component" value="Unassembled WGS sequence"/>
</dbReference>
<gene>
    <name evidence="3" type="ORF">GCM10010968_24880</name>
</gene>
<protein>
    <recommendedName>
        <fullName evidence="5">DUF4190 domain-containing protein</fullName>
    </recommendedName>
</protein>
<evidence type="ECO:0008006" key="5">
    <source>
        <dbReference type="Google" id="ProtNLM"/>
    </source>
</evidence>
<evidence type="ECO:0000313" key="3">
    <source>
        <dbReference type="EMBL" id="GGN88856.1"/>
    </source>
</evidence>
<sequence>MLHDAERPSQQEAAADHRDDPPKDDVRSRDARYAPPRYAPPQAQPYAPLAAGPRQPQPFAPLDRPYAERPYAPQPQPLPPTSVPFVSAPAWPGADDGSGAQLIHPGVAQASSTTGYGVPVYRSPGVELPPAPHRTLSMTAMVLGLSSLVLAWMLVVVPIIGLVFGFLGLRREPAGRTLAIIGLVSSALGLLWVLLFYVLPLVGFLGAMLMTVGR</sequence>
<evidence type="ECO:0000256" key="2">
    <source>
        <dbReference type="SAM" id="Phobius"/>
    </source>
</evidence>
<accession>A0ABQ2KQ90</accession>
<comment type="caution">
    <text evidence="3">The sequence shown here is derived from an EMBL/GenBank/DDBJ whole genome shotgun (WGS) entry which is preliminary data.</text>
</comment>
<feature type="region of interest" description="Disordered" evidence="1">
    <location>
        <begin position="1"/>
        <end position="90"/>
    </location>
</feature>
<dbReference type="EMBL" id="BMLM01000002">
    <property type="protein sequence ID" value="GGN88856.1"/>
    <property type="molecule type" value="Genomic_DNA"/>
</dbReference>
<feature type="compositionally biased region" description="Low complexity" evidence="1">
    <location>
        <begin position="44"/>
        <end position="53"/>
    </location>
</feature>
<keyword evidence="2" id="KW-0472">Membrane</keyword>
<evidence type="ECO:0000313" key="4">
    <source>
        <dbReference type="Proteomes" id="UP000626982"/>
    </source>
</evidence>
<name>A0ABQ2KQ90_9MICO</name>
<feature type="transmembrane region" description="Helical" evidence="2">
    <location>
        <begin position="142"/>
        <end position="167"/>
    </location>
</feature>